<dbReference type="NCBIfam" id="TIGR01662">
    <property type="entry name" value="HAD-SF-IIIA"/>
    <property type="match status" value="1"/>
</dbReference>
<dbReference type="PANTHER" id="PTHR21485">
    <property type="entry name" value="HAD SUPERFAMILY MEMBERS CMAS AND KDSC"/>
    <property type="match status" value="1"/>
</dbReference>
<evidence type="ECO:0000313" key="8">
    <source>
        <dbReference type="EMBL" id="SER27882.1"/>
    </source>
</evidence>
<dbReference type="InterPro" id="IPR023214">
    <property type="entry name" value="HAD_sf"/>
</dbReference>
<keyword evidence="9" id="KW-1185">Reference proteome</keyword>
<gene>
    <name evidence="8" type="ORF">SAMN04488023_106181</name>
</gene>
<evidence type="ECO:0000256" key="6">
    <source>
        <dbReference type="ARBA" id="ARBA00022842"/>
    </source>
</evidence>
<sequence>MFLQKLKDITTFIFDVDGVLTDGSVQVTDSGQSLRTFNIKDGYAMQLAVKKGYNLCIISGGDGIAMAKRFSNLGITDVFLAAGDKVALFQKYLTDRNITADEVLYMGDDIPDLKVMKLVGLPTCPADAVEEIKAISTFISPYNGGKTAVRDIIEKVMKVQGRWNDDNPQAVDSGK</sequence>
<dbReference type="GO" id="GO:0016788">
    <property type="term" value="F:hydrolase activity, acting on ester bonds"/>
    <property type="evidence" value="ECO:0007669"/>
    <property type="project" value="InterPro"/>
</dbReference>
<dbReference type="SFLD" id="SFLDS00003">
    <property type="entry name" value="Haloacid_Dehalogenase"/>
    <property type="match status" value="1"/>
</dbReference>
<proteinExistence type="inferred from homology"/>
<feature type="binding site" evidence="7">
    <location>
        <position position="108"/>
    </location>
    <ligand>
        <name>Mg(2+)</name>
        <dbReference type="ChEBI" id="CHEBI:18420"/>
    </ligand>
</feature>
<evidence type="ECO:0000313" key="9">
    <source>
        <dbReference type="Proteomes" id="UP000199572"/>
    </source>
</evidence>
<evidence type="ECO:0000256" key="3">
    <source>
        <dbReference type="ARBA" id="ARBA00011881"/>
    </source>
</evidence>
<evidence type="ECO:0000256" key="4">
    <source>
        <dbReference type="ARBA" id="ARBA00022723"/>
    </source>
</evidence>
<dbReference type="SFLD" id="SFLDG01138">
    <property type="entry name" value="C1.6.2:_Deoxy-d-mannose-octulo"/>
    <property type="match status" value="1"/>
</dbReference>
<dbReference type="GO" id="GO:0046872">
    <property type="term" value="F:metal ion binding"/>
    <property type="evidence" value="ECO:0007669"/>
    <property type="project" value="UniProtKB-KW"/>
</dbReference>
<keyword evidence="4 7" id="KW-0479">Metal-binding</keyword>
<accession>A0A1H9MW17</accession>
<dbReference type="InterPro" id="IPR006549">
    <property type="entry name" value="HAD-SF_hydro_IIIA"/>
</dbReference>
<dbReference type="SUPFAM" id="SSF56784">
    <property type="entry name" value="HAD-like"/>
    <property type="match status" value="1"/>
</dbReference>
<comment type="subunit">
    <text evidence="3">Homotetramer.</text>
</comment>
<dbReference type="SFLD" id="SFLDG01136">
    <property type="entry name" value="C1.6:_Phosphoserine_Phosphatas"/>
    <property type="match status" value="1"/>
</dbReference>
<feature type="binding site" evidence="7">
    <location>
        <position position="17"/>
    </location>
    <ligand>
        <name>substrate</name>
    </ligand>
</feature>
<protein>
    <submittedName>
        <fullName evidence="8">3-deoxy-D-manno-octulosonate 8-phosphate phosphatase (KDO 8-P phosphatase)</fullName>
    </submittedName>
</protein>
<evidence type="ECO:0000256" key="7">
    <source>
        <dbReference type="PIRSR" id="PIRSR006118-2"/>
    </source>
</evidence>
<dbReference type="Proteomes" id="UP000199572">
    <property type="component" value="Unassembled WGS sequence"/>
</dbReference>
<dbReference type="FunFam" id="3.40.50.1000:FF:000029">
    <property type="entry name" value="3-deoxy-D-manno-octulosonate 8-phosphate phosphatase KdsC"/>
    <property type="match status" value="1"/>
</dbReference>
<comment type="similarity">
    <text evidence="2">Belongs to the KdsC family.</text>
</comment>
<dbReference type="InterPro" id="IPR050793">
    <property type="entry name" value="CMP-NeuNAc_synthase"/>
</dbReference>
<evidence type="ECO:0000256" key="5">
    <source>
        <dbReference type="ARBA" id="ARBA00022801"/>
    </source>
</evidence>
<name>A0A1H9MW17_9SPHI</name>
<dbReference type="EMBL" id="FOGG01000006">
    <property type="protein sequence ID" value="SER27882.1"/>
    <property type="molecule type" value="Genomic_DNA"/>
</dbReference>
<dbReference type="RefSeq" id="WP_090882899.1">
    <property type="nucleotide sequence ID" value="NZ_FOGG01000006.1"/>
</dbReference>
<dbReference type="PIRSF" id="PIRSF006118">
    <property type="entry name" value="KDO8-P_Ptase"/>
    <property type="match status" value="1"/>
</dbReference>
<evidence type="ECO:0000256" key="1">
    <source>
        <dbReference type="ARBA" id="ARBA00001946"/>
    </source>
</evidence>
<dbReference type="PANTHER" id="PTHR21485:SF3">
    <property type="entry name" value="N-ACYLNEURAMINATE CYTIDYLYLTRANSFERASE"/>
    <property type="match status" value="1"/>
</dbReference>
<keyword evidence="6 7" id="KW-0460">Magnesium</keyword>
<reference evidence="9" key="1">
    <citation type="submission" date="2016-10" db="EMBL/GenBank/DDBJ databases">
        <authorList>
            <person name="Varghese N."/>
            <person name="Submissions S."/>
        </authorList>
    </citation>
    <scope>NUCLEOTIDE SEQUENCE [LARGE SCALE GENOMIC DNA]</scope>
    <source>
        <strain evidence="9">DSM 18610</strain>
    </source>
</reference>
<dbReference type="STRING" id="390241.SAMN04488023_106181"/>
<comment type="cofactor">
    <cofactor evidence="1 7">
        <name>Mg(2+)</name>
        <dbReference type="ChEBI" id="CHEBI:18420"/>
    </cofactor>
</comment>
<dbReference type="OrthoDB" id="9805604at2"/>
<dbReference type="InterPro" id="IPR036412">
    <property type="entry name" value="HAD-like_sf"/>
</dbReference>
<dbReference type="Pfam" id="PF08282">
    <property type="entry name" value="Hydrolase_3"/>
    <property type="match status" value="1"/>
</dbReference>
<dbReference type="Gene3D" id="3.40.50.1000">
    <property type="entry name" value="HAD superfamily/HAD-like"/>
    <property type="match status" value="1"/>
</dbReference>
<dbReference type="NCBIfam" id="TIGR01670">
    <property type="entry name" value="KdsC-phosphatas"/>
    <property type="match status" value="1"/>
</dbReference>
<keyword evidence="5" id="KW-0378">Hydrolase</keyword>
<dbReference type="AlphaFoldDB" id="A0A1H9MW17"/>
<evidence type="ECO:0000256" key="2">
    <source>
        <dbReference type="ARBA" id="ARBA00005893"/>
    </source>
</evidence>
<dbReference type="GO" id="GO:0008781">
    <property type="term" value="F:N-acylneuraminate cytidylyltransferase activity"/>
    <property type="evidence" value="ECO:0007669"/>
    <property type="project" value="TreeGrafter"/>
</dbReference>
<dbReference type="InterPro" id="IPR010023">
    <property type="entry name" value="KdsC_fam"/>
</dbReference>
<organism evidence="8 9">
    <name type="scientific">Pedobacter rhizosphaerae</name>
    <dbReference type="NCBI Taxonomy" id="390241"/>
    <lineage>
        <taxon>Bacteria</taxon>
        <taxon>Pseudomonadati</taxon>
        <taxon>Bacteroidota</taxon>
        <taxon>Sphingobacteriia</taxon>
        <taxon>Sphingobacteriales</taxon>
        <taxon>Sphingobacteriaceae</taxon>
        <taxon>Pedobacter</taxon>
    </lineage>
</organism>
<feature type="binding site" evidence="7">
    <location>
        <position position="15"/>
    </location>
    <ligand>
        <name>Mg(2+)</name>
        <dbReference type="ChEBI" id="CHEBI:18420"/>
    </ligand>
</feature>